<protein>
    <submittedName>
        <fullName evidence="1">Uncharacterized protein</fullName>
    </submittedName>
</protein>
<gene>
    <name evidence="1" type="ORF">MtrDRAFT_AC140549g8v2</name>
</gene>
<accession>Q1SL17</accession>
<proteinExistence type="predicted"/>
<sequence length="97" mass="11519">MVRQVKYIRARRKLPYSTLFHHHFSSKDTSPHITRVSNESRTLETAIRKITRLEQTSHKTSGISLKLPTLFSKHCHIKNLLDNSWHVEIHHTLTRRQ</sequence>
<dbReference type="AlphaFoldDB" id="Q1SL17"/>
<reference evidence="1" key="1">
    <citation type="submission" date="2006-03" db="EMBL/GenBank/DDBJ databases">
        <authorList>
            <person name="Shaull S."/>
            <person name="Lin S."/>
            <person name="Dixon R."/>
            <person name="May G."/>
            <person name="Sumner L."/>
            <person name="Gonzales B."/>
            <person name="Cook D."/>
            <person name="Kim D."/>
            <person name="Roe B.A."/>
        </authorList>
    </citation>
    <scope>NUCLEOTIDE SEQUENCE</scope>
</reference>
<dbReference type="EMBL" id="AC140549">
    <property type="protein sequence ID" value="ABE91934.1"/>
    <property type="molecule type" value="Genomic_DNA"/>
</dbReference>
<organism evidence="1">
    <name type="scientific">Medicago truncatula</name>
    <name type="common">Barrel medic</name>
    <name type="synonym">Medicago tribuloides</name>
    <dbReference type="NCBI Taxonomy" id="3880"/>
    <lineage>
        <taxon>Eukaryota</taxon>
        <taxon>Viridiplantae</taxon>
        <taxon>Streptophyta</taxon>
        <taxon>Embryophyta</taxon>
        <taxon>Tracheophyta</taxon>
        <taxon>Spermatophyta</taxon>
        <taxon>Magnoliopsida</taxon>
        <taxon>eudicotyledons</taxon>
        <taxon>Gunneridae</taxon>
        <taxon>Pentapetalae</taxon>
        <taxon>rosids</taxon>
        <taxon>fabids</taxon>
        <taxon>Fabales</taxon>
        <taxon>Fabaceae</taxon>
        <taxon>Papilionoideae</taxon>
        <taxon>50 kb inversion clade</taxon>
        <taxon>NPAAA clade</taxon>
        <taxon>Hologalegina</taxon>
        <taxon>IRL clade</taxon>
        <taxon>Trifolieae</taxon>
        <taxon>Medicago</taxon>
    </lineage>
</organism>
<reference evidence="1" key="2">
    <citation type="submission" date="2007-04" db="EMBL/GenBank/DDBJ databases">
        <authorList>
            <consortium name="The International Medicago Genome Annotation Group"/>
        </authorList>
    </citation>
    <scope>NUCLEOTIDE SEQUENCE</scope>
</reference>
<evidence type="ECO:0000313" key="1">
    <source>
        <dbReference type="EMBL" id="ABE91934.1"/>
    </source>
</evidence>
<name>Q1SL17_MEDTR</name>